<feature type="domain" description="Radical SAM core" evidence="7">
    <location>
        <begin position="13"/>
        <end position="176"/>
    </location>
</feature>
<dbReference type="GO" id="GO:0003824">
    <property type="term" value="F:catalytic activity"/>
    <property type="evidence" value="ECO:0007669"/>
    <property type="project" value="InterPro"/>
</dbReference>
<dbReference type="PANTHER" id="PTHR30352:SF13">
    <property type="entry name" value="GLYCYL-RADICAL ENZYME ACTIVATING ENZYME YJJW-RELATED"/>
    <property type="match status" value="1"/>
</dbReference>
<evidence type="ECO:0000256" key="4">
    <source>
        <dbReference type="ARBA" id="ARBA00022723"/>
    </source>
</evidence>
<dbReference type="InterPro" id="IPR058240">
    <property type="entry name" value="rSAM_sf"/>
</dbReference>
<dbReference type="SFLD" id="SFLDG01094">
    <property type="entry name" value="Uncharacterised_Radical_SAM_Su"/>
    <property type="match status" value="1"/>
</dbReference>
<dbReference type="SFLD" id="SFLDG01067">
    <property type="entry name" value="SPASM/twitch_domain_containing"/>
    <property type="match status" value="1"/>
</dbReference>
<proteinExistence type="predicted"/>
<dbReference type="NCBIfam" id="TIGR02495">
    <property type="entry name" value="NrdG2"/>
    <property type="match status" value="1"/>
</dbReference>
<dbReference type="InterPro" id="IPR034457">
    <property type="entry name" value="Organic_radical-activating"/>
</dbReference>
<evidence type="ECO:0000313" key="9">
    <source>
        <dbReference type="Proteomes" id="UP000229502"/>
    </source>
</evidence>
<organism evidence="8 9">
    <name type="scientific">Candidatus Shapirobacteria bacterium CG07_land_8_20_14_0_80_39_18</name>
    <dbReference type="NCBI Taxonomy" id="1974882"/>
    <lineage>
        <taxon>Bacteria</taxon>
        <taxon>Candidatus Shapironibacteriota</taxon>
    </lineage>
</organism>
<dbReference type="Gene3D" id="3.20.20.70">
    <property type="entry name" value="Aldolase class I"/>
    <property type="match status" value="1"/>
</dbReference>
<comment type="caution">
    <text evidence="8">The sequence shown here is derived from an EMBL/GenBank/DDBJ whole genome shotgun (WGS) entry which is preliminary data.</text>
</comment>
<dbReference type="CDD" id="cd01335">
    <property type="entry name" value="Radical_SAM"/>
    <property type="match status" value="1"/>
</dbReference>
<evidence type="ECO:0000256" key="3">
    <source>
        <dbReference type="ARBA" id="ARBA00022691"/>
    </source>
</evidence>
<dbReference type="InterPro" id="IPR013785">
    <property type="entry name" value="Aldolase_TIM"/>
</dbReference>
<sequence length="176" mass="19617">MGIASYLKTSLIEWPDKIASVIFTPGCNFRCPFCHNADLVKNNGLSLIAEDKVLADLKKRKTWIDAVVITGGEPTLQTDLDNFLKKIKKMSFATMIHTNGTGPESISRLLKEKLLDYIAMDLKGDFEDYARYTGNTEPQVSKVKSSMELIAGSGVEYEFRTTVVPGLHDLNNLKKL</sequence>
<dbReference type="InterPro" id="IPR007197">
    <property type="entry name" value="rSAM"/>
</dbReference>
<comment type="cofactor">
    <cofactor evidence="1">
        <name>[4Fe-4S] cluster</name>
        <dbReference type="ChEBI" id="CHEBI:49883"/>
    </cofactor>
</comment>
<dbReference type="GO" id="GO:0051539">
    <property type="term" value="F:4 iron, 4 sulfur cluster binding"/>
    <property type="evidence" value="ECO:0007669"/>
    <property type="project" value="UniProtKB-KW"/>
</dbReference>
<dbReference type="Pfam" id="PF04055">
    <property type="entry name" value="Radical_SAM"/>
    <property type="match status" value="1"/>
</dbReference>
<dbReference type="EMBL" id="PEWZ01000042">
    <property type="protein sequence ID" value="PIU36006.1"/>
    <property type="molecule type" value="Genomic_DNA"/>
</dbReference>
<dbReference type="SFLD" id="SFLDS00029">
    <property type="entry name" value="Radical_SAM"/>
    <property type="match status" value="1"/>
</dbReference>
<dbReference type="PROSITE" id="PS51918">
    <property type="entry name" value="RADICAL_SAM"/>
    <property type="match status" value="1"/>
</dbReference>
<keyword evidence="6" id="KW-0411">Iron-sulfur</keyword>
<dbReference type="SUPFAM" id="SSF102114">
    <property type="entry name" value="Radical SAM enzymes"/>
    <property type="match status" value="1"/>
</dbReference>
<evidence type="ECO:0000256" key="2">
    <source>
        <dbReference type="ARBA" id="ARBA00022485"/>
    </source>
</evidence>
<evidence type="ECO:0000256" key="1">
    <source>
        <dbReference type="ARBA" id="ARBA00001966"/>
    </source>
</evidence>
<keyword evidence="5" id="KW-0408">Iron</keyword>
<keyword evidence="3" id="KW-0949">S-adenosyl-L-methionine</keyword>
<evidence type="ECO:0000256" key="6">
    <source>
        <dbReference type="ARBA" id="ARBA00023014"/>
    </source>
</evidence>
<keyword evidence="2" id="KW-0004">4Fe-4S</keyword>
<dbReference type="Proteomes" id="UP000229502">
    <property type="component" value="Unassembled WGS sequence"/>
</dbReference>
<reference evidence="9" key="1">
    <citation type="submission" date="2017-09" db="EMBL/GenBank/DDBJ databases">
        <title>Depth-based differentiation of microbial function through sediment-hosted aquifers and enrichment of novel symbionts in the deep terrestrial subsurface.</title>
        <authorList>
            <person name="Probst A.J."/>
            <person name="Ladd B."/>
            <person name="Jarett J.K."/>
            <person name="Geller-Mcgrath D.E."/>
            <person name="Sieber C.M.K."/>
            <person name="Emerson J.B."/>
            <person name="Anantharaman K."/>
            <person name="Thomas B.C."/>
            <person name="Malmstrom R."/>
            <person name="Stieglmeier M."/>
            <person name="Klingl A."/>
            <person name="Woyke T."/>
            <person name="Ryan C.M."/>
            <person name="Banfield J.F."/>
        </authorList>
    </citation>
    <scope>NUCLEOTIDE SEQUENCE [LARGE SCALE GENOMIC DNA]</scope>
</reference>
<gene>
    <name evidence="8" type="ORF">COT03_00765</name>
</gene>
<dbReference type="GO" id="GO:0046872">
    <property type="term" value="F:metal ion binding"/>
    <property type="evidence" value="ECO:0007669"/>
    <property type="project" value="UniProtKB-KW"/>
</dbReference>
<dbReference type="InterPro" id="IPR012840">
    <property type="entry name" value="NrdG2"/>
</dbReference>
<feature type="non-terminal residue" evidence="8">
    <location>
        <position position="176"/>
    </location>
</feature>
<accession>A0A2M6YRS3</accession>
<evidence type="ECO:0000259" key="7">
    <source>
        <dbReference type="PROSITE" id="PS51918"/>
    </source>
</evidence>
<keyword evidence="4" id="KW-0479">Metal-binding</keyword>
<name>A0A2M6YRS3_9BACT</name>
<dbReference type="AlphaFoldDB" id="A0A2M6YRS3"/>
<protein>
    <submittedName>
        <fullName evidence="8">Anaerobic ribonucleoside-triphosphate reductase activating protein</fullName>
    </submittedName>
</protein>
<evidence type="ECO:0000256" key="5">
    <source>
        <dbReference type="ARBA" id="ARBA00023004"/>
    </source>
</evidence>
<evidence type="ECO:0000313" key="8">
    <source>
        <dbReference type="EMBL" id="PIU36006.1"/>
    </source>
</evidence>
<dbReference type="PANTHER" id="PTHR30352">
    <property type="entry name" value="PYRUVATE FORMATE-LYASE-ACTIVATING ENZYME"/>
    <property type="match status" value="1"/>
</dbReference>